<evidence type="ECO:0000313" key="2">
    <source>
        <dbReference type="Proteomes" id="UP000265520"/>
    </source>
</evidence>
<protein>
    <submittedName>
        <fullName evidence="1">Putative non-LTR retroelement reverse transcriptase related protein</fullName>
    </submittedName>
</protein>
<keyword evidence="1" id="KW-0695">RNA-directed DNA polymerase</keyword>
<dbReference type="Proteomes" id="UP000265520">
    <property type="component" value="Unassembled WGS sequence"/>
</dbReference>
<keyword evidence="2" id="KW-1185">Reference proteome</keyword>
<evidence type="ECO:0000313" key="1">
    <source>
        <dbReference type="EMBL" id="MCI35465.1"/>
    </source>
</evidence>
<dbReference type="EMBL" id="LXQA010223673">
    <property type="protein sequence ID" value="MCI35465.1"/>
    <property type="molecule type" value="Genomic_DNA"/>
</dbReference>
<organism evidence="1 2">
    <name type="scientific">Trifolium medium</name>
    <dbReference type="NCBI Taxonomy" id="97028"/>
    <lineage>
        <taxon>Eukaryota</taxon>
        <taxon>Viridiplantae</taxon>
        <taxon>Streptophyta</taxon>
        <taxon>Embryophyta</taxon>
        <taxon>Tracheophyta</taxon>
        <taxon>Spermatophyta</taxon>
        <taxon>Magnoliopsida</taxon>
        <taxon>eudicotyledons</taxon>
        <taxon>Gunneridae</taxon>
        <taxon>Pentapetalae</taxon>
        <taxon>rosids</taxon>
        <taxon>fabids</taxon>
        <taxon>Fabales</taxon>
        <taxon>Fabaceae</taxon>
        <taxon>Papilionoideae</taxon>
        <taxon>50 kb inversion clade</taxon>
        <taxon>NPAAA clade</taxon>
        <taxon>Hologalegina</taxon>
        <taxon>IRL clade</taxon>
        <taxon>Trifolieae</taxon>
        <taxon>Trifolium</taxon>
    </lineage>
</organism>
<comment type="caution">
    <text evidence="1">The sequence shown here is derived from an EMBL/GenBank/DDBJ whole genome shotgun (WGS) entry which is preliminary data.</text>
</comment>
<keyword evidence="1" id="KW-0808">Transferase</keyword>
<dbReference type="GO" id="GO:0003964">
    <property type="term" value="F:RNA-directed DNA polymerase activity"/>
    <property type="evidence" value="ECO:0007669"/>
    <property type="project" value="UniProtKB-KW"/>
</dbReference>
<reference evidence="1 2" key="1">
    <citation type="journal article" date="2018" name="Front. Plant Sci.">
        <title>Red Clover (Trifolium pratense) and Zigzag Clover (T. medium) - A Picture of Genomic Similarities and Differences.</title>
        <authorList>
            <person name="Dluhosova J."/>
            <person name="Istvanek J."/>
            <person name="Nedelnik J."/>
            <person name="Repkova J."/>
        </authorList>
    </citation>
    <scope>NUCLEOTIDE SEQUENCE [LARGE SCALE GENOMIC DNA]</scope>
    <source>
        <strain evidence="2">cv. 10/8</strain>
        <tissue evidence="1">Leaf</tissue>
    </source>
</reference>
<proteinExistence type="predicted"/>
<feature type="non-terminal residue" evidence="1">
    <location>
        <position position="1"/>
    </location>
</feature>
<dbReference type="AlphaFoldDB" id="A0A392RIN7"/>
<accession>A0A392RIN7</accession>
<sequence length="106" mass="11965">WNIICSCKKNGGLGVKRLREFNTALLDKWCWRMLVDKGGLWFRVLAARYGVERGCLRAGGRSGSSWWREIVRIYDGVDGLGDGWFGECVLKNVGMGRRHSFGLILG</sequence>
<keyword evidence="1" id="KW-0548">Nucleotidyltransferase</keyword>
<name>A0A392RIN7_9FABA</name>